<evidence type="ECO:0000256" key="5">
    <source>
        <dbReference type="ARBA" id="ARBA00023014"/>
    </source>
</evidence>
<evidence type="ECO:0000313" key="6">
    <source>
        <dbReference type="EMBL" id="GAJ08173.1"/>
    </source>
</evidence>
<evidence type="ECO:0000256" key="1">
    <source>
        <dbReference type="ARBA" id="ARBA00022485"/>
    </source>
</evidence>
<dbReference type="InterPro" id="IPR036188">
    <property type="entry name" value="FAD/NAD-bd_sf"/>
</dbReference>
<keyword evidence="3" id="KW-0560">Oxidoreductase</keyword>
<reference evidence="6" key="1">
    <citation type="journal article" date="2014" name="Front. Microbiol.">
        <title>High frequency of phylogenetically diverse reductive dehalogenase-homologous genes in deep subseafloor sedimentary metagenomes.</title>
        <authorList>
            <person name="Kawai M."/>
            <person name="Futagami T."/>
            <person name="Toyoda A."/>
            <person name="Takaki Y."/>
            <person name="Nishi S."/>
            <person name="Hori S."/>
            <person name="Arai W."/>
            <person name="Tsubouchi T."/>
            <person name="Morono Y."/>
            <person name="Uchiyama I."/>
            <person name="Ito T."/>
            <person name="Fujiyama A."/>
            <person name="Inagaki F."/>
            <person name="Takami H."/>
        </authorList>
    </citation>
    <scope>NUCLEOTIDE SEQUENCE</scope>
    <source>
        <strain evidence="6">Expedition CK06-06</strain>
    </source>
</reference>
<dbReference type="PANTHER" id="PTHR43498">
    <property type="entry name" value="FERREDOXIN:COB-COM HETERODISULFIDE REDUCTASE SUBUNIT A"/>
    <property type="match status" value="1"/>
</dbReference>
<keyword evidence="4" id="KW-0408">Iron</keyword>
<feature type="non-terminal residue" evidence="6">
    <location>
        <position position="134"/>
    </location>
</feature>
<keyword evidence="2" id="KW-0479">Metal-binding</keyword>
<dbReference type="SUPFAM" id="SSF51905">
    <property type="entry name" value="FAD/NAD(P)-binding domain"/>
    <property type="match status" value="1"/>
</dbReference>
<dbReference type="PRINTS" id="PR00419">
    <property type="entry name" value="ADXRDTASE"/>
</dbReference>
<dbReference type="GO" id="GO:0051539">
    <property type="term" value="F:4 iron, 4 sulfur cluster binding"/>
    <property type="evidence" value="ECO:0007669"/>
    <property type="project" value="UniProtKB-KW"/>
</dbReference>
<evidence type="ECO:0000256" key="3">
    <source>
        <dbReference type="ARBA" id="ARBA00023002"/>
    </source>
</evidence>
<evidence type="ECO:0000256" key="4">
    <source>
        <dbReference type="ARBA" id="ARBA00023004"/>
    </source>
</evidence>
<dbReference type="PANTHER" id="PTHR43498:SF1">
    <property type="entry name" value="COB--COM HETERODISULFIDE REDUCTASE IRON-SULFUR SUBUNIT A"/>
    <property type="match status" value="1"/>
</dbReference>
<keyword evidence="1" id="KW-0004">4Fe-4S</keyword>
<dbReference type="AlphaFoldDB" id="X1TS63"/>
<sequence>MVEGIIEPQREIPVAMKADVVVAGGGPAGFVAAVTAARNGAEVVLVEQANYIGGLLACLSIMGFHNNQGEQVIFGIAQELVDRLVVRGGSPGHIVGHTYIDSEILKIVTQEMVEEAGVKVLFHTLAVAPIMDGK</sequence>
<evidence type="ECO:0000256" key="2">
    <source>
        <dbReference type="ARBA" id="ARBA00022723"/>
    </source>
</evidence>
<organism evidence="6">
    <name type="scientific">marine sediment metagenome</name>
    <dbReference type="NCBI Taxonomy" id="412755"/>
    <lineage>
        <taxon>unclassified sequences</taxon>
        <taxon>metagenomes</taxon>
        <taxon>ecological metagenomes</taxon>
    </lineage>
</organism>
<keyword evidence="5" id="KW-0411">Iron-sulfur</keyword>
<gene>
    <name evidence="6" type="ORF">S12H4_41646</name>
</gene>
<dbReference type="GO" id="GO:0046872">
    <property type="term" value="F:metal ion binding"/>
    <property type="evidence" value="ECO:0007669"/>
    <property type="project" value="UniProtKB-KW"/>
</dbReference>
<comment type="caution">
    <text evidence="6">The sequence shown here is derived from an EMBL/GenBank/DDBJ whole genome shotgun (WGS) entry which is preliminary data.</text>
</comment>
<dbReference type="Gene3D" id="3.50.50.60">
    <property type="entry name" value="FAD/NAD(P)-binding domain"/>
    <property type="match status" value="1"/>
</dbReference>
<dbReference type="GO" id="GO:0016491">
    <property type="term" value="F:oxidoreductase activity"/>
    <property type="evidence" value="ECO:0007669"/>
    <property type="project" value="UniProtKB-KW"/>
</dbReference>
<evidence type="ECO:0008006" key="7">
    <source>
        <dbReference type="Google" id="ProtNLM"/>
    </source>
</evidence>
<dbReference type="Pfam" id="PF12831">
    <property type="entry name" value="FAD_oxidored"/>
    <property type="match status" value="1"/>
</dbReference>
<dbReference type="InterPro" id="IPR039650">
    <property type="entry name" value="HdrA-like"/>
</dbReference>
<name>X1TS63_9ZZZZ</name>
<dbReference type="EMBL" id="BARW01025400">
    <property type="protein sequence ID" value="GAJ08173.1"/>
    <property type="molecule type" value="Genomic_DNA"/>
</dbReference>
<protein>
    <recommendedName>
        <fullName evidence="7">FAD/NAD(P)-binding domain-containing protein</fullName>
    </recommendedName>
</protein>
<proteinExistence type="predicted"/>
<accession>X1TS63</accession>